<accession>A0AC61RXN3</accession>
<protein>
    <submittedName>
        <fullName evidence="1">Uncharacterized protein</fullName>
    </submittedName>
</protein>
<proteinExistence type="predicted"/>
<keyword evidence="2" id="KW-1185">Reference proteome</keyword>
<sequence length="392" mass="46148">MEQLAYFVFNKKKDYESGYRKGIRITEQGLALEEDVQENGVFISRLLDSGERGNQWHRAVIQSEGYGDDSIRFYFYCCDEDETVVDGEIYRWEELIQNRKIPPEKKHQAMKPYLAHIIQNPQDILLYRAIGRYLWMEIHLFCQAGFLPKIHHMKIYAGNRSFLSYLPMIYQTKGREDFLRRFLGLFEAVYQDFDEKITSSTRQLDPMTAEPEFLHWMARWVGISNGHLWQEEKLRVLLSGIVRKNLIRGTREYMEYVIGVFTGERPYFLEYCDIEQYRKNETAYRSLKQSYAYGPYEVSVFVREQAVPSLREQHALKKMIEDIRPAHIRMHLIIMRQGIYLGQNVYAGVNSALVAWERANLNGVAAIPSMVGMAETGAKEEKKYEEFKELSI</sequence>
<dbReference type="Proteomes" id="UP000304953">
    <property type="component" value="Unassembled WGS sequence"/>
</dbReference>
<reference evidence="1" key="1">
    <citation type="submission" date="2019-04" db="EMBL/GenBank/DDBJ databases">
        <title>Microbes associate with the intestines of laboratory mice.</title>
        <authorList>
            <person name="Navarre W."/>
            <person name="Wong E."/>
            <person name="Huang K."/>
            <person name="Tropini C."/>
            <person name="Ng K."/>
            <person name="Yu B."/>
        </authorList>
    </citation>
    <scope>NUCLEOTIDE SEQUENCE</scope>
    <source>
        <strain evidence="1">NM01_1-7b</strain>
    </source>
</reference>
<gene>
    <name evidence="1" type="ORF">E5329_08735</name>
</gene>
<evidence type="ECO:0000313" key="1">
    <source>
        <dbReference type="EMBL" id="TGY96637.1"/>
    </source>
</evidence>
<organism evidence="1 2">
    <name type="scientific">Petralouisia muris</name>
    <dbReference type="NCBI Taxonomy" id="3032872"/>
    <lineage>
        <taxon>Bacteria</taxon>
        <taxon>Bacillati</taxon>
        <taxon>Bacillota</taxon>
        <taxon>Clostridia</taxon>
        <taxon>Lachnospirales</taxon>
        <taxon>Lachnospiraceae</taxon>
        <taxon>Petralouisia</taxon>
    </lineage>
</organism>
<comment type="caution">
    <text evidence="1">The sequence shown here is derived from an EMBL/GenBank/DDBJ whole genome shotgun (WGS) entry which is preliminary data.</text>
</comment>
<evidence type="ECO:0000313" key="2">
    <source>
        <dbReference type="Proteomes" id="UP000304953"/>
    </source>
</evidence>
<name>A0AC61RXN3_9FIRM</name>
<dbReference type="EMBL" id="SRYA01000014">
    <property type="protein sequence ID" value="TGY96637.1"/>
    <property type="molecule type" value="Genomic_DNA"/>
</dbReference>